<dbReference type="InterPro" id="IPR016187">
    <property type="entry name" value="CTDL_fold"/>
</dbReference>
<dbReference type="Proteomes" id="UP001444071">
    <property type="component" value="Unassembled WGS sequence"/>
</dbReference>
<reference evidence="1 2" key="1">
    <citation type="submission" date="2021-06" db="EMBL/GenBank/DDBJ databases">
        <authorList>
            <person name="Palmer J.M."/>
        </authorList>
    </citation>
    <scope>NUCLEOTIDE SEQUENCE [LARGE SCALE GENOMIC DNA]</scope>
    <source>
        <strain evidence="1 2">XR_2019</strain>
        <tissue evidence="1">Muscle</tissue>
    </source>
</reference>
<accession>A0ABV0W930</accession>
<protein>
    <submittedName>
        <fullName evidence="1">Uncharacterized protein</fullName>
    </submittedName>
</protein>
<keyword evidence="2" id="KW-1185">Reference proteome</keyword>
<organism evidence="1 2">
    <name type="scientific">Xenotaenia resolanae</name>
    <dbReference type="NCBI Taxonomy" id="208358"/>
    <lineage>
        <taxon>Eukaryota</taxon>
        <taxon>Metazoa</taxon>
        <taxon>Chordata</taxon>
        <taxon>Craniata</taxon>
        <taxon>Vertebrata</taxon>
        <taxon>Euteleostomi</taxon>
        <taxon>Actinopterygii</taxon>
        <taxon>Neopterygii</taxon>
        <taxon>Teleostei</taxon>
        <taxon>Neoteleostei</taxon>
        <taxon>Acanthomorphata</taxon>
        <taxon>Ovalentaria</taxon>
        <taxon>Atherinomorphae</taxon>
        <taxon>Cyprinodontiformes</taxon>
        <taxon>Goodeidae</taxon>
        <taxon>Xenotaenia</taxon>
    </lineage>
</organism>
<gene>
    <name evidence="1" type="ORF">XENORESO_017284</name>
</gene>
<dbReference type="PANTHER" id="PTHR45784:SF3">
    <property type="entry name" value="C-TYPE LECTIN DOMAIN FAMILY 4 MEMBER K-LIKE-RELATED"/>
    <property type="match status" value="1"/>
</dbReference>
<sequence length="101" mass="12446">MDTNITLKNPRIKELKTWQEAQRYYREKHTDLISGLQQLREEQMENVMKSTTNLPYFGLFRDTWRWSDGSSFSFRHWNYEFINQQYNRGQYVMFGFDDEGR</sequence>
<name>A0ABV0W930_9TELE</name>
<dbReference type="SUPFAM" id="SSF56436">
    <property type="entry name" value="C-type lectin-like"/>
    <property type="match status" value="1"/>
</dbReference>
<comment type="caution">
    <text evidence="1">The sequence shown here is derived from an EMBL/GenBank/DDBJ whole genome shotgun (WGS) entry which is preliminary data.</text>
</comment>
<dbReference type="InterPro" id="IPR016186">
    <property type="entry name" value="C-type_lectin-like/link_sf"/>
</dbReference>
<dbReference type="Gene3D" id="3.10.100.10">
    <property type="entry name" value="Mannose-Binding Protein A, subunit A"/>
    <property type="match status" value="1"/>
</dbReference>
<evidence type="ECO:0000313" key="1">
    <source>
        <dbReference type="EMBL" id="MEQ2266057.1"/>
    </source>
</evidence>
<dbReference type="EMBL" id="JAHRIM010035901">
    <property type="protein sequence ID" value="MEQ2266057.1"/>
    <property type="molecule type" value="Genomic_DNA"/>
</dbReference>
<evidence type="ECO:0000313" key="2">
    <source>
        <dbReference type="Proteomes" id="UP001444071"/>
    </source>
</evidence>
<dbReference type="PANTHER" id="PTHR45784">
    <property type="entry name" value="C-TYPE LECTIN DOMAIN FAMILY 20 MEMBER A-RELATED"/>
    <property type="match status" value="1"/>
</dbReference>
<proteinExistence type="predicted"/>